<gene>
    <name evidence="1" type="ORF">JFN88_06525</name>
</gene>
<evidence type="ECO:0000313" key="1">
    <source>
        <dbReference type="EMBL" id="MBJ6360972.1"/>
    </source>
</evidence>
<dbReference type="GO" id="GO:0000287">
    <property type="term" value="F:magnesium ion binding"/>
    <property type="evidence" value="ECO:0007669"/>
    <property type="project" value="TreeGrafter"/>
</dbReference>
<dbReference type="AlphaFoldDB" id="A0A934MUD3"/>
<dbReference type="PANTHER" id="PTHR10000">
    <property type="entry name" value="PHOSPHOSERINE PHOSPHATASE"/>
    <property type="match status" value="1"/>
</dbReference>
<dbReference type="SFLD" id="SFLDG01140">
    <property type="entry name" value="C2.B:_Phosphomannomutase_and_P"/>
    <property type="match status" value="1"/>
</dbReference>
<protein>
    <submittedName>
        <fullName evidence="1">Cof-type HAD-IIB family hydrolase</fullName>
    </submittedName>
</protein>
<dbReference type="Proteomes" id="UP000640274">
    <property type="component" value="Unassembled WGS sequence"/>
</dbReference>
<dbReference type="GO" id="GO:0016791">
    <property type="term" value="F:phosphatase activity"/>
    <property type="evidence" value="ECO:0007669"/>
    <property type="project" value="TreeGrafter"/>
</dbReference>
<name>A0A934MUD3_9BACL</name>
<keyword evidence="2" id="KW-1185">Reference proteome</keyword>
<dbReference type="CDD" id="cd07517">
    <property type="entry name" value="HAD_HPP"/>
    <property type="match status" value="1"/>
</dbReference>
<proteinExistence type="predicted"/>
<dbReference type="SFLD" id="SFLDG01144">
    <property type="entry name" value="C2.B.4:_PGP_Like"/>
    <property type="match status" value="1"/>
</dbReference>
<dbReference type="GO" id="GO:0005829">
    <property type="term" value="C:cytosol"/>
    <property type="evidence" value="ECO:0007669"/>
    <property type="project" value="TreeGrafter"/>
</dbReference>
<dbReference type="NCBIfam" id="TIGR00099">
    <property type="entry name" value="Cof-subfamily"/>
    <property type="match status" value="1"/>
</dbReference>
<organism evidence="1 2">
    <name type="scientific">Paenibacillus roseus</name>
    <dbReference type="NCBI Taxonomy" id="2798579"/>
    <lineage>
        <taxon>Bacteria</taxon>
        <taxon>Bacillati</taxon>
        <taxon>Bacillota</taxon>
        <taxon>Bacilli</taxon>
        <taxon>Bacillales</taxon>
        <taxon>Paenibacillaceae</taxon>
        <taxon>Paenibacillus</taxon>
    </lineage>
</organism>
<dbReference type="PANTHER" id="PTHR10000:SF25">
    <property type="entry name" value="PHOSPHATASE YKRA-RELATED"/>
    <property type="match status" value="1"/>
</dbReference>
<dbReference type="Gene3D" id="3.30.1240.10">
    <property type="match status" value="1"/>
</dbReference>
<dbReference type="RefSeq" id="WP_199018532.1">
    <property type="nucleotide sequence ID" value="NZ_JAELUP010000016.1"/>
</dbReference>
<accession>A0A934MUD3</accession>
<dbReference type="InterPro" id="IPR000150">
    <property type="entry name" value="Cof"/>
</dbReference>
<dbReference type="Pfam" id="PF08282">
    <property type="entry name" value="Hydrolase_3"/>
    <property type="match status" value="1"/>
</dbReference>
<dbReference type="PROSITE" id="PS01229">
    <property type="entry name" value="COF_2"/>
    <property type="match status" value="1"/>
</dbReference>
<dbReference type="Gene3D" id="3.40.50.1000">
    <property type="entry name" value="HAD superfamily/HAD-like"/>
    <property type="match status" value="1"/>
</dbReference>
<comment type="caution">
    <text evidence="1">The sequence shown here is derived from an EMBL/GenBank/DDBJ whole genome shotgun (WGS) entry which is preliminary data.</text>
</comment>
<dbReference type="SUPFAM" id="SSF56784">
    <property type="entry name" value="HAD-like"/>
    <property type="match status" value="1"/>
</dbReference>
<dbReference type="SFLD" id="SFLDS00003">
    <property type="entry name" value="Haloacid_Dehalogenase"/>
    <property type="match status" value="1"/>
</dbReference>
<reference evidence="1" key="1">
    <citation type="submission" date="2020-12" db="EMBL/GenBank/DDBJ databases">
        <authorList>
            <person name="Huq M.A."/>
        </authorList>
    </citation>
    <scope>NUCLEOTIDE SEQUENCE</scope>
    <source>
        <strain evidence="1">MAHUQ-46</strain>
    </source>
</reference>
<evidence type="ECO:0000313" key="2">
    <source>
        <dbReference type="Proteomes" id="UP000640274"/>
    </source>
</evidence>
<dbReference type="PROSITE" id="PS01228">
    <property type="entry name" value="COF_1"/>
    <property type="match status" value="1"/>
</dbReference>
<dbReference type="InterPro" id="IPR036412">
    <property type="entry name" value="HAD-like_sf"/>
</dbReference>
<dbReference type="InterPro" id="IPR006379">
    <property type="entry name" value="HAD-SF_hydro_IIB"/>
</dbReference>
<keyword evidence="1" id="KW-0378">Hydrolase</keyword>
<dbReference type="InterPro" id="IPR023214">
    <property type="entry name" value="HAD_sf"/>
</dbReference>
<sequence>MAYKIAFFDIDGTLVNEEKQIPQDAIAAIHELKARGVEAVIATGRAPYFFKPIADELGIDSYVSLNGAYVVYKGKAIFKRAIPRDSMEQLVRHAASNNHFLVFEGEQFYYSNTEDHPFMLSSVDSLKVDRPHYDPAFWESSEVFQVFLHCGEAEEHLYIGSIPSLRFVRWHPNAMDVLPTDGSKALGIQYLLESLGIKPEEAVAFGDGLNDKEMLEYVGLGIAMGNSHPELLVHADYVTTSVDEEGIRNGLIHAGLLEAQA</sequence>
<dbReference type="NCBIfam" id="TIGR01484">
    <property type="entry name" value="HAD-SF-IIB"/>
    <property type="match status" value="1"/>
</dbReference>
<dbReference type="EMBL" id="JAELUP010000016">
    <property type="protein sequence ID" value="MBJ6360972.1"/>
    <property type="molecule type" value="Genomic_DNA"/>
</dbReference>